<keyword evidence="1" id="KW-1185">Reference proteome</keyword>
<evidence type="ECO:0000313" key="2">
    <source>
        <dbReference type="RefSeq" id="XP_029120554.1"/>
    </source>
</evidence>
<proteinExistence type="predicted"/>
<sequence length="114" mass="12854">MATAVAYSNSGAISNSYISASTVEQQNICNRHIAIADVSKLDWHFMVQGSKKIFNIFLKYLAFSKRSATTHACCSLTKLIVHKILLRFSLLVFSTHLNSDEIGIPRMGWQARRY</sequence>
<evidence type="ECO:0000313" key="1">
    <source>
        <dbReference type="Proteomes" id="UP000504607"/>
    </source>
</evidence>
<protein>
    <submittedName>
        <fullName evidence="2">Uncharacterized protein LOC105046083</fullName>
    </submittedName>
</protein>
<name>A0A8N4IE25_ELAGV</name>
<dbReference type="Proteomes" id="UP000504607">
    <property type="component" value="Chromosome 5"/>
</dbReference>
<accession>A0A8N4IE25</accession>
<dbReference type="RefSeq" id="XP_029120554.1">
    <property type="nucleotide sequence ID" value="XM_029264721.1"/>
</dbReference>
<gene>
    <name evidence="2" type="primary">LOC105046083</name>
</gene>
<reference evidence="2" key="1">
    <citation type="submission" date="2025-08" db="UniProtKB">
        <authorList>
            <consortium name="RefSeq"/>
        </authorList>
    </citation>
    <scope>IDENTIFICATION</scope>
</reference>
<organism evidence="1 2">
    <name type="scientific">Elaeis guineensis var. tenera</name>
    <name type="common">Oil palm</name>
    <dbReference type="NCBI Taxonomy" id="51953"/>
    <lineage>
        <taxon>Eukaryota</taxon>
        <taxon>Viridiplantae</taxon>
        <taxon>Streptophyta</taxon>
        <taxon>Embryophyta</taxon>
        <taxon>Tracheophyta</taxon>
        <taxon>Spermatophyta</taxon>
        <taxon>Magnoliopsida</taxon>
        <taxon>Liliopsida</taxon>
        <taxon>Arecaceae</taxon>
        <taxon>Arecoideae</taxon>
        <taxon>Cocoseae</taxon>
        <taxon>Elaeidinae</taxon>
        <taxon>Elaeis</taxon>
    </lineage>
</organism>
<dbReference type="AlphaFoldDB" id="A0A8N4IE25"/>